<sequence>MRRPALYLAGLGVMLAVGVPTMLVSAPRASAEAAKPAAQIPFWANPGQPNEPQLAPMPTVSPNALPTVTQAEVISRAQTWLHASRGGPQPYSVSRTLQGYRTDCSGYVSMAFGWAKPGYVTSEMAQRSMTTPIDKSQLVQADLLINPGIGAAGHVVIFDHWADTAHTSYWGYEQSGDGGTHYRQIPYPYFDGYQMSPYRYNRLIIGPVTHPNGDYDGDGKTDQALFRPSTGTWYIRYSSDQSVEVLNWGQKGDIPVPGDYDGDGKTDEALYRNGTWYIRNSSDHSVTVLAWGTGGDIPVPADYDGDGRADPALYRSSTSAWYVRRSSNSTVMKVVWGQPGDIPVPGDYDGDDRTDEALYRPSSSAWYIRYSSDPTRIAPEVWGVTGDLPIQADYDGDGKTDQALYRPSTGTWYARYSATHTASMLGWGASTDLPVPGDYDGDGKTDQALYRSPMGTWYTRYSSNFATSTLGWGLNGDVPTI</sequence>
<evidence type="ECO:0000313" key="1">
    <source>
        <dbReference type="EMBL" id="GIH14797.1"/>
    </source>
</evidence>
<protein>
    <submittedName>
        <fullName evidence="1">Uncharacterized protein</fullName>
    </submittedName>
</protein>
<dbReference type="RefSeq" id="WP_203918420.1">
    <property type="nucleotide sequence ID" value="NZ_BONZ01000027.1"/>
</dbReference>
<dbReference type="InterPro" id="IPR038765">
    <property type="entry name" value="Papain-like_cys_pep_sf"/>
</dbReference>
<evidence type="ECO:0000313" key="2">
    <source>
        <dbReference type="Proteomes" id="UP000642748"/>
    </source>
</evidence>
<dbReference type="Gene3D" id="3.90.1720.10">
    <property type="entry name" value="endopeptidase domain like (from Nostoc punctiforme)"/>
    <property type="match status" value="1"/>
</dbReference>
<dbReference type="EMBL" id="BONZ01000027">
    <property type="protein sequence ID" value="GIH14797.1"/>
    <property type="molecule type" value="Genomic_DNA"/>
</dbReference>
<dbReference type="SUPFAM" id="SSF69318">
    <property type="entry name" value="Integrin alpha N-terminal domain"/>
    <property type="match status" value="1"/>
</dbReference>
<name>A0A8J3QS04_9ACTN</name>
<dbReference type="SUPFAM" id="SSF54001">
    <property type="entry name" value="Cysteine proteinases"/>
    <property type="match status" value="1"/>
</dbReference>
<dbReference type="PANTHER" id="PTHR39431:SF1">
    <property type="entry name" value="FRPA_C-RELATED PROTEIN"/>
    <property type="match status" value="1"/>
</dbReference>
<dbReference type="Proteomes" id="UP000642748">
    <property type="component" value="Unassembled WGS sequence"/>
</dbReference>
<comment type="caution">
    <text evidence="1">The sequence shown here is derived from an EMBL/GenBank/DDBJ whole genome shotgun (WGS) entry which is preliminary data.</text>
</comment>
<organism evidence="1 2">
    <name type="scientific">Rugosimonospora africana</name>
    <dbReference type="NCBI Taxonomy" id="556532"/>
    <lineage>
        <taxon>Bacteria</taxon>
        <taxon>Bacillati</taxon>
        <taxon>Actinomycetota</taxon>
        <taxon>Actinomycetes</taxon>
        <taxon>Micromonosporales</taxon>
        <taxon>Micromonosporaceae</taxon>
        <taxon>Rugosimonospora</taxon>
    </lineage>
</organism>
<dbReference type="InterPro" id="IPR028994">
    <property type="entry name" value="Integrin_alpha_N"/>
</dbReference>
<proteinExistence type="predicted"/>
<dbReference type="PANTHER" id="PTHR39431">
    <property type="entry name" value="FRPA/C-RELATED PROTEIN"/>
    <property type="match status" value="1"/>
</dbReference>
<gene>
    <name evidence="1" type="ORF">Raf01_29690</name>
</gene>
<accession>A0A8J3QS04</accession>
<reference evidence="1" key="1">
    <citation type="submission" date="2021-01" db="EMBL/GenBank/DDBJ databases">
        <title>Whole genome shotgun sequence of Rugosimonospora africana NBRC 104875.</title>
        <authorList>
            <person name="Komaki H."/>
            <person name="Tamura T."/>
        </authorList>
    </citation>
    <scope>NUCLEOTIDE SEQUENCE</scope>
    <source>
        <strain evidence="1">NBRC 104875</strain>
    </source>
</reference>
<dbReference type="AlphaFoldDB" id="A0A8J3QS04"/>
<keyword evidence="2" id="KW-1185">Reference proteome</keyword>